<reference evidence="1 2" key="1">
    <citation type="journal article" date="2018" name="Science">
        <title>The opium poppy genome and morphinan production.</title>
        <authorList>
            <person name="Guo L."/>
            <person name="Winzer T."/>
            <person name="Yang X."/>
            <person name="Li Y."/>
            <person name="Ning Z."/>
            <person name="He Z."/>
            <person name="Teodor R."/>
            <person name="Lu Y."/>
            <person name="Bowser T.A."/>
            <person name="Graham I.A."/>
            <person name="Ye K."/>
        </authorList>
    </citation>
    <scope>NUCLEOTIDE SEQUENCE [LARGE SCALE GENOMIC DNA]</scope>
    <source>
        <strain evidence="2">cv. HN1</strain>
        <tissue evidence="1">Leaves</tissue>
    </source>
</reference>
<name>A0A4Y7JVC6_PAPSO</name>
<proteinExistence type="predicted"/>
<dbReference type="Gramene" id="RZC63718">
    <property type="protein sequence ID" value="RZC63718"/>
    <property type="gene ID" value="C5167_025469"/>
</dbReference>
<accession>A0A4Y7JVC6</accession>
<sequence length="77" mass="8316">MPWYCKGLMTTLDYSYIRGKLDRVADEHKLGGVVGLSITSARGAEAGGVLFASFSRAGGSLELFDQLLASAPFWVCR</sequence>
<evidence type="ECO:0000313" key="2">
    <source>
        <dbReference type="Proteomes" id="UP000316621"/>
    </source>
</evidence>
<evidence type="ECO:0000313" key="1">
    <source>
        <dbReference type="EMBL" id="RZC63718.1"/>
    </source>
</evidence>
<organism evidence="1 2">
    <name type="scientific">Papaver somniferum</name>
    <name type="common">Opium poppy</name>
    <dbReference type="NCBI Taxonomy" id="3469"/>
    <lineage>
        <taxon>Eukaryota</taxon>
        <taxon>Viridiplantae</taxon>
        <taxon>Streptophyta</taxon>
        <taxon>Embryophyta</taxon>
        <taxon>Tracheophyta</taxon>
        <taxon>Spermatophyta</taxon>
        <taxon>Magnoliopsida</taxon>
        <taxon>Ranunculales</taxon>
        <taxon>Papaveraceae</taxon>
        <taxon>Papaveroideae</taxon>
        <taxon>Papaver</taxon>
    </lineage>
</organism>
<keyword evidence="2" id="KW-1185">Reference proteome</keyword>
<dbReference type="Proteomes" id="UP000316621">
    <property type="component" value="Chromosome 5"/>
</dbReference>
<dbReference type="EMBL" id="CM010719">
    <property type="protein sequence ID" value="RZC63718.1"/>
    <property type="molecule type" value="Genomic_DNA"/>
</dbReference>
<protein>
    <submittedName>
        <fullName evidence="1">Uncharacterized protein</fullName>
    </submittedName>
</protein>
<dbReference type="AlphaFoldDB" id="A0A4Y7JVC6"/>
<gene>
    <name evidence="1" type="ORF">C5167_025469</name>
</gene>